<comment type="subcellular location">
    <subcellularLocation>
        <location evidence="1">Nucleus</location>
    </subcellularLocation>
</comment>
<accession>A0A2G5DLU5</accession>
<feature type="region of interest" description="Disordered" evidence="5">
    <location>
        <begin position="879"/>
        <end position="910"/>
    </location>
</feature>
<reference evidence="7 8" key="1">
    <citation type="submission" date="2017-09" db="EMBL/GenBank/DDBJ databases">
        <title>WGS assembly of Aquilegia coerulea Goldsmith.</title>
        <authorList>
            <person name="Hodges S."/>
            <person name="Kramer E."/>
            <person name="Nordborg M."/>
            <person name="Tomkins J."/>
            <person name="Borevitz J."/>
            <person name="Derieg N."/>
            <person name="Yan J."/>
            <person name="Mihaltcheva S."/>
            <person name="Hayes R.D."/>
            <person name="Rokhsar D."/>
        </authorList>
    </citation>
    <scope>NUCLEOTIDE SEQUENCE [LARGE SCALE GENOMIC DNA]</scope>
    <source>
        <strain evidence="8">cv. Goldsmith</strain>
    </source>
</reference>
<dbReference type="STRING" id="218851.A0A2G5DLU5"/>
<dbReference type="AlphaFoldDB" id="A0A2G5DLU5"/>
<dbReference type="Proteomes" id="UP000230069">
    <property type="component" value="Unassembled WGS sequence"/>
</dbReference>
<proteinExistence type="predicted"/>
<dbReference type="GO" id="GO:0003714">
    <property type="term" value="F:transcription corepressor activity"/>
    <property type="evidence" value="ECO:0007669"/>
    <property type="project" value="TreeGrafter"/>
</dbReference>
<keyword evidence="8" id="KW-1185">Reference proteome</keyword>
<dbReference type="Pfam" id="PF24662">
    <property type="entry name" value="DUF7650"/>
    <property type="match status" value="1"/>
</dbReference>
<feature type="compositionally biased region" description="Basic residues" evidence="5">
    <location>
        <begin position="890"/>
        <end position="902"/>
    </location>
</feature>
<keyword evidence="2" id="KW-0805">Transcription regulation</keyword>
<dbReference type="EMBL" id="KZ305034">
    <property type="protein sequence ID" value="PIA44481.1"/>
    <property type="molecule type" value="Genomic_DNA"/>
</dbReference>
<dbReference type="GO" id="GO:0005634">
    <property type="term" value="C:nucleus"/>
    <property type="evidence" value="ECO:0007669"/>
    <property type="project" value="UniProtKB-SubCell"/>
</dbReference>
<organism evidence="7 8">
    <name type="scientific">Aquilegia coerulea</name>
    <name type="common">Rocky mountain columbine</name>
    <dbReference type="NCBI Taxonomy" id="218851"/>
    <lineage>
        <taxon>Eukaryota</taxon>
        <taxon>Viridiplantae</taxon>
        <taxon>Streptophyta</taxon>
        <taxon>Embryophyta</taxon>
        <taxon>Tracheophyta</taxon>
        <taxon>Spermatophyta</taxon>
        <taxon>Magnoliopsida</taxon>
        <taxon>Ranunculales</taxon>
        <taxon>Ranunculaceae</taxon>
        <taxon>Thalictroideae</taxon>
        <taxon>Aquilegia</taxon>
    </lineage>
</organism>
<dbReference type="PANTHER" id="PTHR13859:SF11">
    <property type="entry name" value="GRUNGE, ISOFORM J"/>
    <property type="match status" value="1"/>
</dbReference>
<feature type="compositionally biased region" description="Polar residues" evidence="5">
    <location>
        <begin position="20"/>
        <end position="30"/>
    </location>
</feature>
<dbReference type="PROSITE" id="PS51293">
    <property type="entry name" value="SANT"/>
    <property type="match status" value="1"/>
</dbReference>
<protein>
    <recommendedName>
        <fullName evidence="6">SANT domain-containing protein</fullName>
    </recommendedName>
</protein>
<dbReference type="Gene3D" id="1.10.10.60">
    <property type="entry name" value="Homeodomain-like"/>
    <property type="match status" value="1"/>
</dbReference>
<evidence type="ECO:0000313" key="7">
    <source>
        <dbReference type="EMBL" id="PIA44481.1"/>
    </source>
</evidence>
<evidence type="ECO:0000256" key="2">
    <source>
        <dbReference type="ARBA" id="ARBA00023015"/>
    </source>
</evidence>
<dbReference type="InterPro" id="IPR056067">
    <property type="entry name" value="DUF7650"/>
</dbReference>
<dbReference type="FunCoup" id="A0A2G5DLU5">
    <property type="interactions" value="920"/>
</dbReference>
<dbReference type="SUPFAM" id="SSF46689">
    <property type="entry name" value="Homeodomain-like"/>
    <property type="match status" value="1"/>
</dbReference>
<dbReference type="InterPro" id="IPR009057">
    <property type="entry name" value="Homeodomain-like_sf"/>
</dbReference>
<evidence type="ECO:0000256" key="5">
    <source>
        <dbReference type="SAM" id="MobiDB-lite"/>
    </source>
</evidence>
<dbReference type="PANTHER" id="PTHR13859">
    <property type="entry name" value="ATROPHIN-RELATED"/>
    <property type="match status" value="1"/>
</dbReference>
<keyword evidence="4" id="KW-0539">Nucleus</keyword>
<evidence type="ECO:0000256" key="4">
    <source>
        <dbReference type="ARBA" id="ARBA00023242"/>
    </source>
</evidence>
<evidence type="ECO:0000256" key="3">
    <source>
        <dbReference type="ARBA" id="ARBA00023163"/>
    </source>
</evidence>
<dbReference type="FunFam" id="1.10.10.60:FF:000374">
    <property type="entry name" value="Arginine-glutamic acid dipeptide repeat protein"/>
    <property type="match status" value="1"/>
</dbReference>
<gene>
    <name evidence="7" type="ORF">AQUCO_01700228v1</name>
</gene>
<dbReference type="InterPro" id="IPR057712">
    <property type="entry name" value="DUF7952"/>
</dbReference>
<dbReference type="Pfam" id="PF25826">
    <property type="entry name" value="DUF7952"/>
    <property type="match status" value="1"/>
</dbReference>
<sequence>MDSVEEDHFGECTHEDQDNNESQFISSDSPDVNDIFGDPRVLPRVGDQYQVDIPPLVTESDRLQLLKNPTDQDFMADISHSFLMGLPIPIMWIQEKSDGTKNESHDFVEASNDAVKSNGSIEYEDGKERNTNLHIGDSKVKVEPLEIKSDNGRGLGGLTRCELTVRAIENSVCLSVSQDNTPKHTEYRWKGYAPAPGSISNPWSDFEQEIFLLGLYIFGKNLFQLKKFLGNKEMGDILSFYYGKFYRSDKHRRWSECRKVKSSKRCIHGHRLFTGWRQQELLSRLLPHVSEECQNTVIEVSRRFGDGKISLEEYVSTLKAKVGIKRLIEAIGIGRGKQDLTCNIMDPLKANQVVHNRLEVPVGKACSSLTYEEIVKFLTGDFRLSKARANDLFWEAIWPRLLAKGWRSEQPKNQVYTGSKHSLVFLIPGIKKFSRRRLLKGSQYYDCVTDVLNKVASEPTLIELDDEAQKGSIHDEEVECGTKLKLDEDSHFNRQRHCFLQPRVADISSELMKFTVVDTSLIHREEPVTVIKLRSLPANGSSPSISTKGNRDKCKERMDKLDSIAFLSNGQMDNETSSHSKLIGDPVVYSDLSSISKLGMPANGMESTDVRMDFHDDATCGMSVTDREKVLQCQSSPIDGPEHSNVPIVVEKGGSSSMCDKNPSKMVKCQFSRRRKRGQSNNLSPVTKRRRLTACSHDDAARSTNVFCISPGEKEKELAFQLDPRSGSDNMVFEAGPSHDKVSVGSFAEGGPSDNIEDVLGENLLRATASPEKSLLHNLIDLNLPHVSPDSETSEKCTTKVENSQDYQCTNIPSFSSEENHQQEDSQDLKISNQVATAEKQTVMNARRQSTRNRPLTTKALEALECGFLTTNRTWRGMEPLSEENLSPKPSRRSRAKVSKRRNVGDVSTSIADFKEQQGLDEEWNSDNIVTGDRF</sequence>
<evidence type="ECO:0000259" key="6">
    <source>
        <dbReference type="PROSITE" id="PS51293"/>
    </source>
</evidence>
<dbReference type="InParanoid" id="A0A2G5DLU5"/>
<feature type="compositionally biased region" description="Basic and acidic residues" evidence="5">
    <location>
        <begin position="1"/>
        <end position="17"/>
    </location>
</feature>
<dbReference type="OrthoDB" id="1634742at2759"/>
<name>A0A2G5DLU5_AQUCA</name>
<evidence type="ECO:0000313" key="8">
    <source>
        <dbReference type="Proteomes" id="UP000230069"/>
    </source>
</evidence>
<evidence type="ECO:0000256" key="1">
    <source>
        <dbReference type="ARBA" id="ARBA00004123"/>
    </source>
</evidence>
<keyword evidence="3" id="KW-0804">Transcription</keyword>
<dbReference type="InterPro" id="IPR017884">
    <property type="entry name" value="SANT_dom"/>
</dbReference>
<feature type="domain" description="SANT" evidence="6">
    <location>
        <begin position="198"/>
        <end position="250"/>
    </location>
</feature>
<feature type="region of interest" description="Disordered" evidence="5">
    <location>
        <begin position="1"/>
        <end position="36"/>
    </location>
</feature>
<feature type="region of interest" description="Disordered" evidence="5">
    <location>
        <begin position="635"/>
        <end position="690"/>
    </location>
</feature>